<evidence type="ECO:0000256" key="4">
    <source>
        <dbReference type="ARBA" id="ARBA00022692"/>
    </source>
</evidence>
<keyword evidence="7" id="KW-0560">Oxidoreductase</keyword>
<feature type="transmembrane region" description="Helical" evidence="10">
    <location>
        <begin position="910"/>
        <end position="932"/>
    </location>
</feature>
<proteinExistence type="predicted"/>
<dbReference type="Pfam" id="PF07690">
    <property type="entry name" value="MFS_1"/>
    <property type="match status" value="1"/>
</dbReference>
<reference evidence="11 12" key="1">
    <citation type="submission" date="2024-07" db="EMBL/GenBank/DDBJ databases">
        <title>Section-level genome sequencing and comparative genomics of Aspergillus sections Usti and Cavernicolus.</title>
        <authorList>
            <consortium name="Lawrence Berkeley National Laboratory"/>
            <person name="Nybo J.L."/>
            <person name="Vesth T.C."/>
            <person name="Theobald S."/>
            <person name="Frisvad J.C."/>
            <person name="Larsen T.O."/>
            <person name="Kjaerboelling I."/>
            <person name="Rothschild-Mancinelli K."/>
            <person name="Lyhne E.K."/>
            <person name="Kogle M.E."/>
            <person name="Barry K."/>
            <person name="Clum A."/>
            <person name="Na H."/>
            <person name="Ledsgaard L."/>
            <person name="Lin J."/>
            <person name="Lipzen A."/>
            <person name="Kuo A."/>
            <person name="Riley R."/>
            <person name="Mondo S."/>
            <person name="Labutti K."/>
            <person name="Haridas S."/>
            <person name="Pangalinan J."/>
            <person name="Salamov A.A."/>
            <person name="Simmons B.A."/>
            <person name="Magnuson J.K."/>
            <person name="Chen J."/>
            <person name="Drula E."/>
            <person name="Henrissat B."/>
            <person name="Wiebenga A."/>
            <person name="Lubbers R.J."/>
            <person name="Gomes A.C."/>
            <person name="Makela M.R."/>
            <person name="Stajich J."/>
            <person name="Grigoriev I.V."/>
            <person name="Mortensen U.H."/>
            <person name="De Vries R.P."/>
            <person name="Baker S.E."/>
            <person name="Andersen M.R."/>
        </authorList>
    </citation>
    <scope>NUCLEOTIDE SEQUENCE [LARGE SCALE GENOMIC DNA]</scope>
    <source>
        <strain evidence="11 12">CBS 209.92</strain>
    </source>
</reference>
<evidence type="ECO:0000256" key="9">
    <source>
        <dbReference type="SAM" id="MobiDB-lite"/>
    </source>
</evidence>
<comment type="subcellular location">
    <subcellularLocation>
        <location evidence="1">Membrane</location>
        <topology evidence="1">Multi-pass membrane protein</topology>
    </subcellularLocation>
</comment>
<feature type="transmembrane region" description="Helical" evidence="10">
    <location>
        <begin position="850"/>
        <end position="870"/>
    </location>
</feature>
<keyword evidence="4 10" id="KW-0812">Transmembrane</keyword>
<keyword evidence="2" id="KW-0813">Transport</keyword>
<gene>
    <name evidence="11" type="ORF">BJX66DRAFT_352703</name>
</gene>
<organism evidence="11 12">
    <name type="scientific">Aspergillus keveii</name>
    <dbReference type="NCBI Taxonomy" id="714993"/>
    <lineage>
        <taxon>Eukaryota</taxon>
        <taxon>Fungi</taxon>
        <taxon>Dikarya</taxon>
        <taxon>Ascomycota</taxon>
        <taxon>Pezizomycotina</taxon>
        <taxon>Eurotiomycetes</taxon>
        <taxon>Eurotiomycetidae</taxon>
        <taxon>Eurotiales</taxon>
        <taxon>Aspergillaceae</taxon>
        <taxon>Aspergillus</taxon>
        <taxon>Aspergillus subgen. Nidulantes</taxon>
    </lineage>
</organism>
<keyword evidence="6 10" id="KW-1133">Transmembrane helix</keyword>
<keyword evidence="3" id="KW-0285">Flavoprotein</keyword>
<dbReference type="InterPro" id="IPR036188">
    <property type="entry name" value="FAD/NAD-bd_sf"/>
</dbReference>
<dbReference type="PANTHER" id="PTHR43791:SF39">
    <property type="entry name" value="TRANSPORTER LIZ1_SEO1, PUTATIVE (AFU_ORTHOLOGUE AFUA_3G00980)-RELATED"/>
    <property type="match status" value="1"/>
</dbReference>
<evidence type="ECO:0000256" key="3">
    <source>
        <dbReference type="ARBA" id="ARBA00022630"/>
    </source>
</evidence>
<evidence type="ECO:0000256" key="8">
    <source>
        <dbReference type="ARBA" id="ARBA00023136"/>
    </source>
</evidence>
<feature type="transmembrane region" description="Helical" evidence="10">
    <location>
        <begin position="876"/>
        <end position="898"/>
    </location>
</feature>
<evidence type="ECO:0000256" key="5">
    <source>
        <dbReference type="ARBA" id="ARBA00022827"/>
    </source>
</evidence>
<name>A0ABR4GJL7_9EURO</name>
<dbReference type="InterPro" id="IPR011701">
    <property type="entry name" value="MFS"/>
</dbReference>
<feature type="transmembrane region" description="Helical" evidence="10">
    <location>
        <begin position="618"/>
        <end position="635"/>
    </location>
</feature>
<feature type="transmembrane region" description="Helical" evidence="10">
    <location>
        <begin position="679"/>
        <end position="700"/>
    </location>
</feature>
<evidence type="ECO:0000256" key="6">
    <source>
        <dbReference type="ARBA" id="ARBA00022989"/>
    </source>
</evidence>
<dbReference type="Gene3D" id="1.20.1250.20">
    <property type="entry name" value="MFS general substrate transporter like domains"/>
    <property type="match status" value="2"/>
</dbReference>
<dbReference type="Proteomes" id="UP001610563">
    <property type="component" value="Unassembled WGS sequence"/>
</dbReference>
<sequence length="1012" mass="113187">MTRAQIRRVAVIGAGISGVVSAAHLLDAGLEVVVFERSHAAGGVWLYDERRPLEPSYKQLKPLEAEGFFDEDLNGESKVLSHAPPGPCYQGLTNNVSTPLMRVTLNAWPEGTPDYVSHNVMKEYIQDTSKKTRVEDVTIYGARVKNVLKQGEGWSVTWSTLKGEDAGVVEREIESIFDAVVVASGHYHTPRIPETPGLAEAKARWPDRIKHSKGYRKPEGFERKNILLIGGAVSAIDIAREISSQADTIYQSTRNGEFDIAASILPENGVRISEIERYEILEDANTQSQSPDNDTLPLPLPLKIHLKSGQTLCNVHEIIICTGYQFTLPFLPEYHNDKLTPAEADERILVTDGTQAHNLHMDIFYIPDPTLAFVGVPFYTATFTLFEFQAIVVANVLSGIAGLPVESAMRNEYNERVAKKGVGKRFHSLKDIEEAYVNDLLDWVNGFRAERGLAEIKGHTETWHKAKEAQRERLKLFFDDSGSKRDSGIGGLPEVASSMGPIKAVVDERATEPDTSAILQETPKRRWVSYIWDTFDKSPEERRLLTKLDAAILSFASLGYFIKYLDQININNAFVSGMKEDLGMYQNQLNYMQACWTVGYVIGEIPSNIMLTRIRPRYWLPTMELLWTVLTFTLSRCNTPTQFYVLRFFIGLAESTFYPGMQYIIGSWYRKDELAKRSCIFHTSSGIATMFSGYLMAGVYNLGGRGGFKGWQWLFIIDGVISLPIAIAGFFVLPDVPEISNPWYLTEKEVKLAQKRMELEGRKPRGPYTKAKLKKIFTSWHIYFLTILYITFNNANGGQPIFQQFLKASTDPVYSISQINSYPTTTPAVQVVTTLIYAWSSDSWLGGRRWPPILVGAVSNIVCYASLAVWDIPIGWKWACYILCGAGYGLSGLCMAWAHEICSSDNEERALVVGSMNEMAYVFQAWLPQVVWQQVDAPQYRKGFITGTVMGVLLIITTLSILWLERWENGKKVGERDSDGEGLGGESDAGSQSGSGSASQTERSEVEVQGKL</sequence>
<evidence type="ECO:0000313" key="11">
    <source>
        <dbReference type="EMBL" id="KAL2799265.1"/>
    </source>
</evidence>
<keyword evidence="8 10" id="KW-0472">Membrane</keyword>
<protein>
    <submittedName>
        <fullName evidence="11">Major facilitator superfamily domain-containing protein</fullName>
    </submittedName>
</protein>
<feature type="compositionally biased region" description="Low complexity" evidence="9">
    <location>
        <begin position="988"/>
        <end position="1000"/>
    </location>
</feature>
<evidence type="ECO:0000256" key="2">
    <source>
        <dbReference type="ARBA" id="ARBA00022448"/>
    </source>
</evidence>
<feature type="compositionally biased region" description="Basic and acidic residues" evidence="9">
    <location>
        <begin position="1002"/>
        <end position="1012"/>
    </location>
</feature>
<keyword evidence="12" id="KW-1185">Reference proteome</keyword>
<comment type="caution">
    <text evidence="11">The sequence shown here is derived from an EMBL/GenBank/DDBJ whole genome shotgun (WGS) entry which is preliminary data.</text>
</comment>
<dbReference type="InterPro" id="IPR020946">
    <property type="entry name" value="Flavin_mOase-like"/>
</dbReference>
<dbReference type="Gene3D" id="3.50.50.60">
    <property type="entry name" value="FAD/NAD(P)-binding domain"/>
    <property type="match status" value="2"/>
</dbReference>
<dbReference type="SUPFAM" id="SSF51905">
    <property type="entry name" value="FAD/NAD(P)-binding domain"/>
    <property type="match status" value="2"/>
</dbReference>
<dbReference type="PANTHER" id="PTHR43791">
    <property type="entry name" value="PERMEASE-RELATED"/>
    <property type="match status" value="1"/>
</dbReference>
<dbReference type="InterPro" id="IPR036259">
    <property type="entry name" value="MFS_trans_sf"/>
</dbReference>
<dbReference type="PRINTS" id="PR00419">
    <property type="entry name" value="ADXRDTASE"/>
</dbReference>
<feature type="transmembrane region" description="Helical" evidence="10">
    <location>
        <begin position="641"/>
        <end position="658"/>
    </location>
</feature>
<feature type="transmembrane region" description="Helical" evidence="10">
    <location>
        <begin position="712"/>
        <end position="733"/>
    </location>
</feature>
<dbReference type="EMBL" id="JBFTWV010000008">
    <property type="protein sequence ID" value="KAL2799265.1"/>
    <property type="molecule type" value="Genomic_DNA"/>
</dbReference>
<feature type="region of interest" description="Disordered" evidence="9">
    <location>
        <begin position="973"/>
        <end position="1012"/>
    </location>
</feature>
<accession>A0ABR4GJL7</accession>
<keyword evidence="5" id="KW-0274">FAD</keyword>
<dbReference type="Pfam" id="PF00743">
    <property type="entry name" value="FMO-like"/>
    <property type="match status" value="2"/>
</dbReference>
<evidence type="ECO:0000256" key="7">
    <source>
        <dbReference type="ARBA" id="ARBA00023002"/>
    </source>
</evidence>
<evidence type="ECO:0000313" key="12">
    <source>
        <dbReference type="Proteomes" id="UP001610563"/>
    </source>
</evidence>
<evidence type="ECO:0000256" key="1">
    <source>
        <dbReference type="ARBA" id="ARBA00004141"/>
    </source>
</evidence>
<evidence type="ECO:0000256" key="10">
    <source>
        <dbReference type="SAM" id="Phobius"/>
    </source>
</evidence>
<feature type="transmembrane region" description="Helical" evidence="10">
    <location>
        <begin position="944"/>
        <end position="964"/>
    </location>
</feature>
<dbReference type="SUPFAM" id="SSF103473">
    <property type="entry name" value="MFS general substrate transporter"/>
    <property type="match status" value="1"/>
</dbReference>